<dbReference type="GO" id="GO:0007059">
    <property type="term" value="P:chromosome segregation"/>
    <property type="evidence" value="ECO:0007669"/>
    <property type="project" value="TreeGrafter"/>
</dbReference>
<dbReference type="InterPro" id="IPR036086">
    <property type="entry name" value="ParB/Sulfiredoxin_sf"/>
</dbReference>
<dbReference type="InterPro" id="IPR011111">
    <property type="entry name" value="Plasmid_RepB"/>
</dbReference>
<dbReference type="Pfam" id="PF07506">
    <property type="entry name" value="RepB"/>
    <property type="match status" value="1"/>
</dbReference>
<dbReference type="OrthoDB" id="7632576at2"/>
<comment type="caution">
    <text evidence="2">The sequence shown here is derived from an EMBL/GenBank/DDBJ whole genome shotgun (WGS) entry which is preliminary data.</text>
</comment>
<dbReference type="Gene3D" id="3.90.1530.10">
    <property type="entry name" value="Conserved hypothetical protein from pyrococcus furiosus pfu- 392566-001, ParB domain"/>
    <property type="match status" value="1"/>
</dbReference>
<dbReference type="Pfam" id="PF02195">
    <property type="entry name" value="ParB_N"/>
    <property type="match status" value="1"/>
</dbReference>
<organism evidence="2 3">
    <name type="scientific">Roseovarius tolerans</name>
    <dbReference type="NCBI Taxonomy" id="74031"/>
    <lineage>
        <taxon>Bacteria</taxon>
        <taxon>Pseudomonadati</taxon>
        <taxon>Pseudomonadota</taxon>
        <taxon>Alphaproteobacteria</taxon>
        <taxon>Rhodobacterales</taxon>
        <taxon>Roseobacteraceae</taxon>
        <taxon>Roseovarius</taxon>
    </lineage>
</organism>
<dbReference type="RefSeq" id="WP_050664324.1">
    <property type="nucleotide sequence ID" value="NZ_CP118494.1"/>
</dbReference>
<reference evidence="3" key="1">
    <citation type="submission" date="2015-07" db="EMBL/GenBank/DDBJ databases">
        <title>Draft Genome Sequence of Roseovarius tolerans EL-164, a producer of N-Acylated Alanine Methyl Esters (NAMEs).</title>
        <authorList>
            <person name="Voget S."/>
            <person name="Bruns H."/>
            <person name="Wagner-Doebler I."/>
            <person name="Schulz S."/>
            <person name="Daniel R."/>
        </authorList>
    </citation>
    <scope>NUCLEOTIDE SEQUENCE [LARGE SCALE GENOMIC DNA]</scope>
    <source>
        <strain evidence="3">EL-164</strain>
    </source>
</reference>
<dbReference type="SMART" id="SM00470">
    <property type="entry name" value="ParB"/>
    <property type="match status" value="1"/>
</dbReference>
<dbReference type="EMBL" id="LGVV01000081">
    <property type="protein sequence ID" value="KNX39960.1"/>
    <property type="molecule type" value="Genomic_DNA"/>
</dbReference>
<evidence type="ECO:0000313" key="3">
    <source>
        <dbReference type="Proteomes" id="UP000037046"/>
    </source>
</evidence>
<proteinExistence type="predicted"/>
<keyword evidence="3" id="KW-1185">Reference proteome</keyword>
<gene>
    <name evidence="2" type="primary">noc</name>
    <name evidence="2" type="ORF">ROTO_35000</name>
</gene>
<sequence length="306" mass="34160">MSRGKRKTPDAVALGFESDCVTVPVEAVLPVKALSASVKSSRKYRQITASIKEVGLVEPPVVTRSTGEEDTYMLLDGHIRIEVLKDLGIERVECLISTDDEAFTYNKRISRLAPIQEHKMIRKAIERGVSEEKIALALDLNPRSIVRKAKLLDGICEEAVGILKDKHCATAVFEILRKMKAMRQIEAAELMMNANNYSPAYISAILAGTPQAQLVDTKKPKKMRGITPEAMARMERELARLQEGITSIQDSYGQDHLQLTVIKGYLGKLLGNARIVRYLMQHRPEFLTEFQAITEMVSAPQQPEAE</sequence>
<dbReference type="SUPFAM" id="SSF109709">
    <property type="entry name" value="KorB DNA-binding domain-like"/>
    <property type="match status" value="1"/>
</dbReference>
<evidence type="ECO:0000259" key="1">
    <source>
        <dbReference type="SMART" id="SM00470"/>
    </source>
</evidence>
<feature type="domain" description="ParB-like N-terminal" evidence="1">
    <location>
        <begin position="21"/>
        <end position="115"/>
    </location>
</feature>
<dbReference type="PANTHER" id="PTHR33375:SF1">
    <property type="entry name" value="CHROMOSOME-PARTITIONING PROTEIN PARB-RELATED"/>
    <property type="match status" value="1"/>
</dbReference>
<dbReference type="PANTHER" id="PTHR33375">
    <property type="entry name" value="CHROMOSOME-PARTITIONING PROTEIN PARB-RELATED"/>
    <property type="match status" value="1"/>
</dbReference>
<protein>
    <submittedName>
        <fullName evidence="2">Nucleoid occlusion protein</fullName>
    </submittedName>
</protein>
<dbReference type="Proteomes" id="UP000037046">
    <property type="component" value="Unassembled WGS sequence"/>
</dbReference>
<dbReference type="GO" id="GO:0005694">
    <property type="term" value="C:chromosome"/>
    <property type="evidence" value="ECO:0007669"/>
    <property type="project" value="TreeGrafter"/>
</dbReference>
<dbReference type="InterPro" id="IPR003115">
    <property type="entry name" value="ParB_N"/>
</dbReference>
<accession>A0A0L6CQP5</accession>
<dbReference type="AlphaFoldDB" id="A0A0L6CQP5"/>
<dbReference type="PATRIC" id="fig|74031.6.peg.3588"/>
<name>A0A0L6CQP5_9RHOB</name>
<evidence type="ECO:0000313" key="2">
    <source>
        <dbReference type="EMBL" id="KNX39960.1"/>
    </source>
</evidence>
<dbReference type="SUPFAM" id="SSF110849">
    <property type="entry name" value="ParB/Sulfiredoxin"/>
    <property type="match status" value="1"/>
</dbReference>
<dbReference type="InterPro" id="IPR050336">
    <property type="entry name" value="Chromosome_partition/occlusion"/>
</dbReference>